<dbReference type="PROSITE" id="PS51257">
    <property type="entry name" value="PROKAR_LIPOPROTEIN"/>
    <property type="match status" value="1"/>
</dbReference>
<gene>
    <name evidence="3" type="ORF">ILEXP_LOCUS32963</name>
</gene>
<evidence type="ECO:0000313" key="4">
    <source>
        <dbReference type="Proteomes" id="UP001642360"/>
    </source>
</evidence>
<feature type="chain" id="PRO_5044792936" evidence="2">
    <location>
        <begin position="25"/>
        <end position="222"/>
    </location>
</feature>
<proteinExistence type="predicted"/>
<evidence type="ECO:0000256" key="1">
    <source>
        <dbReference type="SAM" id="MobiDB-lite"/>
    </source>
</evidence>
<dbReference type="AlphaFoldDB" id="A0ABC8T395"/>
<name>A0ABC8T395_9AQUA</name>
<protein>
    <submittedName>
        <fullName evidence="3">Uncharacterized protein</fullName>
    </submittedName>
</protein>
<evidence type="ECO:0000313" key="3">
    <source>
        <dbReference type="EMBL" id="CAK9163891.1"/>
    </source>
</evidence>
<feature type="compositionally biased region" description="Basic residues" evidence="1">
    <location>
        <begin position="67"/>
        <end position="76"/>
    </location>
</feature>
<sequence>MGCRFQRRVETVWFVNSVVHGLLAQACTAKGSGPSQYWVSVLRHSPVHSPRLLLSGGFMSGPDSKQPKPKPHRSQLHRSSFTPSSSPLRFDRATPSLDLSLLKLHRSQLSLTEWLVASPGFNKGCSTNGSIEYNIGGGVVEFPGRVYPSRHGDFEVLAASSGHRESFSVDRPMILKVDRGEMEDTSFSRSQSGKIKKRVRFKLPEVADIFILDSSNNTHFEK</sequence>
<feature type="region of interest" description="Disordered" evidence="1">
    <location>
        <begin position="56"/>
        <end position="89"/>
    </location>
</feature>
<feature type="signal peptide" evidence="2">
    <location>
        <begin position="1"/>
        <end position="24"/>
    </location>
</feature>
<reference evidence="3 4" key="1">
    <citation type="submission" date="2024-02" db="EMBL/GenBank/DDBJ databases">
        <authorList>
            <person name="Vignale AGUSTIN F."/>
            <person name="Sosa J E."/>
            <person name="Modenutti C."/>
        </authorList>
    </citation>
    <scope>NUCLEOTIDE SEQUENCE [LARGE SCALE GENOMIC DNA]</scope>
</reference>
<evidence type="ECO:0000256" key="2">
    <source>
        <dbReference type="SAM" id="SignalP"/>
    </source>
</evidence>
<dbReference type="EMBL" id="CAUOFW020004114">
    <property type="protein sequence ID" value="CAK9163891.1"/>
    <property type="molecule type" value="Genomic_DNA"/>
</dbReference>
<keyword evidence="2" id="KW-0732">Signal</keyword>
<accession>A0ABC8T395</accession>
<organism evidence="3 4">
    <name type="scientific">Ilex paraguariensis</name>
    <name type="common">yerba mate</name>
    <dbReference type="NCBI Taxonomy" id="185542"/>
    <lineage>
        <taxon>Eukaryota</taxon>
        <taxon>Viridiplantae</taxon>
        <taxon>Streptophyta</taxon>
        <taxon>Embryophyta</taxon>
        <taxon>Tracheophyta</taxon>
        <taxon>Spermatophyta</taxon>
        <taxon>Magnoliopsida</taxon>
        <taxon>eudicotyledons</taxon>
        <taxon>Gunneridae</taxon>
        <taxon>Pentapetalae</taxon>
        <taxon>asterids</taxon>
        <taxon>campanulids</taxon>
        <taxon>Aquifoliales</taxon>
        <taxon>Aquifoliaceae</taxon>
        <taxon>Ilex</taxon>
    </lineage>
</organism>
<comment type="caution">
    <text evidence="3">The sequence shown here is derived from an EMBL/GenBank/DDBJ whole genome shotgun (WGS) entry which is preliminary data.</text>
</comment>
<dbReference type="Proteomes" id="UP001642360">
    <property type="component" value="Unassembled WGS sequence"/>
</dbReference>
<keyword evidence="4" id="KW-1185">Reference proteome</keyword>
<feature type="compositionally biased region" description="Polar residues" evidence="1">
    <location>
        <begin position="77"/>
        <end position="87"/>
    </location>
</feature>